<sequence length="409" mass="47311">VPYTLTIVDTPGFGDTRGIKQDEKITESIRTFLNSSSVEGIDHIDAIYFLVQASIPSLTHTQRYVFDRILSMFGKDIKKNISVLFTFADGQQPQALSSLQEAGILDSEGTFFTFNNRMFWSMGIKSFEKFFKSLNETESKSLVLTKEVLKERAQLEVTVSGLQEKMNCGINTLSRLQQEKRIFDQHAVDINANRNFKYTVREERRVLVPLKTGTYALVCTVCNYVCHYPCPIPRCEDKARCVAMTNGSCHECPNRCHWSRHVSDTYRKVTEYVEVEKEHDIKKTLYQKAVEGQTNVEALISQLQDEFNSTQEIVFSFVAEMQRCLQRLSEIALKNNALLDYFDLLIQSEEMQAKPGFKERVRSLQETRNRAEQINKMATPGYDPWKQYRENEEARMFLIQRDNSRQKGL</sequence>
<dbReference type="OrthoDB" id="8954335at2759"/>
<dbReference type="InterPro" id="IPR027417">
    <property type="entry name" value="P-loop_NTPase"/>
</dbReference>
<accession>A0A6S7IDE1</accession>
<dbReference type="EMBL" id="CACRXK020009284">
    <property type="protein sequence ID" value="CAB4016854.1"/>
    <property type="molecule type" value="Genomic_DNA"/>
</dbReference>
<dbReference type="SUPFAM" id="SSF52540">
    <property type="entry name" value="P-loop containing nucleoside triphosphate hydrolases"/>
    <property type="match status" value="1"/>
</dbReference>
<gene>
    <name evidence="1" type="ORF">PACLA_8A081599</name>
</gene>
<comment type="caution">
    <text evidence="1">The sequence shown here is derived from an EMBL/GenBank/DDBJ whole genome shotgun (WGS) entry which is preliminary data.</text>
</comment>
<feature type="non-terminal residue" evidence="1">
    <location>
        <position position="1"/>
    </location>
</feature>
<organism evidence="1 2">
    <name type="scientific">Paramuricea clavata</name>
    <name type="common">Red gorgonian</name>
    <name type="synonym">Violescent sea-whip</name>
    <dbReference type="NCBI Taxonomy" id="317549"/>
    <lineage>
        <taxon>Eukaryota</taxon>
        <taxon>Metazoa</taxon>
        <taxon>Cnidaria</taxon>
        <taxon>Anthozoa</taxon>
        <taxon>Octocorallia</taxon>
        <taxon>Malacalcyonacea</taxon>
        <taxon>Plexauridae</taxon>
        <taxon>Paramuricea</taxon>
    </lineage>
</organism>
<dbReference type="PANTHER" id="PTHR32046:SF14">
    <property type="match status" value="1"/>
</dbReference>
<dbReference type="PANTHER" id="PTHR32046">
    <property type="entry name" value="G DOMAIN-CONTAINING PROTEIN"/>
    <property type="match status" value="1"/>
</dbReference>
<dbReference type="AlphaFoldDB" id="A0A6S7IDE1"/>
<evidence type="ECO:0000313" key="1">
    <source>
        <dbReference type="EMBL" id="CAB4016854.1"/>
    </source>
</evidence>
<dbReference type="Proteomes" id="UP001152795">
    <property type="component" value="Unassembled WGS sequence"/>
</dbReference>
<evidence type="ECO:0000313" key="2">
    <source>
        <dbReference type="Proteomes" id="UP001152795"/>
    </source>
</evidence>
<name>A0A6S7IDE1_PARCT</name>
<protein>
    <submittedName>
        <fullName evidence="1">Uncharacterized protein LOC110055875 isoform X1</fullName>
    </submittedName>
</protein>
<dbReference type="Gene3D" id="3.40.50.300">
    <property type="entry name" value="P-loop containing nucleotide triphosphate hydrolases"/>
    <property type="match status" value="1"/>
</dbReference>
<keyword evidence="2" id="KW-1185">Reference proteome</keyword>
<proteinExistence type="predicted"/>
<reference evidence="1" key="1">
    <citation type="submission" date="2020-04" db="EMBL/GenBank/DDBJ databases">
        <authorList>
            <person name="Alioto T."/>
            <person name="Alioto T."/>
            <person name="Gomez Garrido J."/>
        </authorList>
    </citation>
    <scope>NUCLEOTIDE SEQUENCE</scope>
    <source>
        <strain evidence="1">A484AB</strain>
    </source>
</reference>